<feature type="compositionally biased region" description="Low complexity" evidence="1">
    <location>
        <begin position="426"/>
        <end position="445"/>
    </location>
</feature>
<evidence type="ECO:0000313" key="4">
    <source>
        <dbReference type="EMBL" id="ODQ90419.1"/>
    </source>
</evidence>
<feature type="region of interest" description="Disordered" evidence="1">
    <location>
        <begin position="409"/>
        <end position="470"/>
    </location>
</feature>
<evidence type="ECO:0000259" key="2">
    <source>
        <dbReference type="Pfam" id="PF02470"/>
    </source>
</evidence>
<dbReference type="PANTHER" id="PTHR33371:SF4">
    <property type="entry name" value="INTERMEMBRANE PHOSPHOLIPID TRANSPORT SYSTEM BINDING PROTEIN MLAD"/>
    <property type="match status" value="1"/>
</dbReference>
<dbReference type="InterPro" id="IPR024516">
    <property type="entry name" value="Mce_C"/>
</dbReference>
<dbReference type="PANTHER" id="PTHR33371">
    <property type="entry name" value="INTERMEMBRANE PHOSPHOLIPID TRANSPORT SYSTEM BINDING PROTEIN MLAD-RELATED"/>
    <property type="match status" value="1"/>
</dbReference>
<proteinExistence type="predicted"/>
<feature type="compositionally biased region" description="Pro residues" evidence="1">
    <location>
        <begin position="446"/>
        <end position="455"/>
    </location>
</feature>
<comment type="caution">
    <text evidence="4">The sequence shown here is derived from an EMBL/GenBank/DDBJ whole genome shotgun (WGS) entry which is preliminary data.</text>
</comment>
<name>A0A1E3RKM8_MYCFV</name>
<dbReference type="Pfam" id="PF11887">
    <property type="entry name" value="Mce4_CUP1"/>
    <property type="match status" value="1"/>
</dbReference>
<reference evidence="5" key="1">
    <citation type="submission" date="2016-09" db="EMBL/GenBank/DDBJ databases">
        <authorList>
            <person name="Greninger A.L."/>
            <person name="Jerome K.R."/>
            <person name="Mcnair B."/>
            <person name="Wallis C."/>
            <person name="Fang F."/>
        </authorList>
    </citation>
    <scope>NUCLEOTIDE SEQUENCE [LARGE SCALE GENOMIC DNA]</scope>
    <source>
        <strain evidence="5">M6</strain>
    </source>
</reference>
<dbReference type="GO" id="GO:0005576">
    <property type="term" value="C:extracellular region"/>
    <property type="evidence" value="ECO:0007669"/>
    <property type="project" value="TreeGrafter"/>
</dbReference>
<organism evidence="4 5">
    <name type="scientific">Mycolicibacterium flavescens</name>
    <name type="common">Mycobacterium flavescens</name>
    <dbReference type="NCBI Taxonomy" id="1776"/>
    <lineage>
        <taxon>Bacteria</taxon>
        <taxon>Bacillati</taxon>
        <taxon>Actinomycetota</taxon>
        <taxon>Actinomycetes</taxon>
        <taxon>Mycobacteriales</taxon>
        <taxon>Mycobacteriaceae</taxon>
        <taxon>Mycolicibacterium</taxon>
    </lineage>
</organism>
<dbReference type="EMBL" id="MIHA01000006">
    <property type="protein sequence ID" value="ODQ90419.1"/>
    <property type="molecule type" value="Genomic_DNA"/>
</dbReference>
<dbReference type="OrthoDB" id="4516955at2"/>
<evidence type="ECO:0000259" key="3">
    <source>
        <dbReference type="Pfam" id="PF11887"/>
    </source>
</evidence>
<dbReference type="InterPro" id="IPR005693">
    <property type="entry name" value="Mce"/>
</dbReference>
<dbReference type="InterPro" id="IPR003399">
    <property type="entry name" value="Mce/MlaD"/>
</dbReference>
<keyword evidence="5" id="KW-1185">Reference proteome</keyword>
<dbReference type="RefSeq" id="WP_069413482.1">
    <property type="nucleotide sequence ID" value="NZ_JACKUL010000014.1"/>
</dbReference>
<evidence type="ECO:0000313" key="5">
    <source>
        <dbReference type="Proteomes" id="UP000094053"/>
    </source>
</evidence>
<dbReference type="NCBIfam" id="TIGR00996">
    <property type="entry name" value="Mtu_fam_mce"/>
    <property type="match status" value="1"/>
</dbReference>
<evidence type="ECO:0000256" key="1">
    <source>
        <dbReference type="SAM" id="MobiDB-lite"/>
    </source>
</evidence>
<gene>
    <name evidence="4" type="ORF">BHQ18_10210</name>
</gene>
<dbReference type="Pfam" id="PF02470">
    <property type="entry name" value="MlaD"/>
    <property type="match status" value="1"/>
</dbReference>
<protein>
    <submittedName>
        <fullName evidence="4">Mammalian cell entry protein</fullName>
    </submittedName>
</protein>
<feature type="compositionally biased region" description="Pro residues" evidence="1">
    <location>
        <begin position="414"/>
        <end position="425"/>
    </location>
</feature>
<accession>A0A1E3RKM8</accession>
<dbReference type="Proteomes" id="UP000094053">
    <property type="component" value="Unassembled WGS sequence"/>
</dbReference>
<feature type="domain" description="Mammalian cell entry C-terminal" evidence="3">
    <location>
        <begin position="116"/>
        <end position="295"/>
    </location>
</feature>
<dbReference type="AlphaFoldDB" id="A0A1E3RKM8"/>
<dbReference type="STRING" id="1776.BHQ18_10210"/>
<feature type="domain" description="Mce/MlaD" evidence="2">
    <location>
        <begin position="35"/>
        <end position="108"/>
    </location>
</feature>
<dbReference type="InterPro" id="IPR052336">
    <property type="entry name" value="MlaD_Phospholipid_Transporter"/>
</dbReference>
<sequence>MTARRPLAVALLVGLIGLLTAGVAVVVRQSYFGPTNITAYFTSATAIYPGDDVRVAGVRVGTIESIEPDGAQTRMRLSVDHSVPIPADAKAIIVAQNLVSARYVQLTPAYESTGPTMADGAVIGIDRTAVPVEWDEVKEQLTRLAEDLGPSGDLSTTSVSRFIDTAANAMSGNGDKLRETITQLSQVGRILADGSGNIVEVIENLQTFVTALRDSNTQIVQFQDRLATVSSVVDASRSDLDAALTHLSEAVGEVQRFIAGSRDQTAEQIQRLGDVTQNLADNRTALENVLHVAPNAIGNGYNIYNPDTGTMIGGFALSNFANPVQLVCSSIAAVKNATAAEGSKACGEYLGPALRLLNFNYLPMPFNAYLQKSPSPGNLIYADPALAPGGAGGAPVAPETPPAVSAYTGAGDMAPPPGWTTPAAPPGAYAPTGLPAAPQPALFPGAPIPPGPQPPSTLRDMLLPAEGPAS</sequence>